<organism evidence="1">
    <name type="scientific">hydrothermal vent metagenome</name>
    <dbReference type="NCBI Taxonomy" id="652676"/>
    <lineage>
        <taxon>unclassified sequences</taxon>
        <taxon>metagenomes</taxon>
        <taxon>ecological metagenomes</taxon>
    </lineage>
</organism>
<evidence type="ECO:0000313" key="1">
    <source>
        <dbReference type="EMBL" id="VAX39430.1"/>
    </source>
</evidence>
<evidence type="ECO:0008006" key="2">
    <source>
        <dbReference type="Google" id="ProtNLM"/>
    </source>
</evidence>
<name>A0A3B1DVY1_9ZZZZ</name>
<feature type="non-terminal residue" evidence="1">
    <location>
        <position position="1"/>
    </location>
</feature>
<protein>
    <recommendedName>
        <fullName evidence="2">PDZ domain-containing protein</fullName>
    </recommendedName>
</protein>
<reference evidence="1" key="1">
    <citation type="submission" date="2018-06" db="EMBL/GenBank/DDBJ databases">
        <authorList>
            <person name="Zhirakovskaya E."/>
        </authorList>
    </citation>
    <scope>NUCLEOTIDE SEQUENCE</scope>
</reference>
<gene>
    <name evidence="1" type="ORF">MNBD_PLANCTO03-1116</name>
</gene>
<accession>A0A3B1DVY1</accession>
<feature type="non-terminal residue" evidence="1">
    <location>
        <position position="410"/>
    </location>
</feature>
<dbReference type="EMBL" id="UOGK01000238">
    <property type="protein sequence ID" value="VAX39430.1"/>
    <property type="molecule type" value="Genomic_DNA"/>
</dbReference>
<sequence>KSQPAETQTAEDGYVGISVRDTPEGVVVGWIFPGPAGGDGFNSSLGLTRGDNIDAVYKGNAIDDEHRVVIESAQAFKDFIATLTPGETLTIEARRSPEAVPTASIPKGGPGGEVTTYTITVAPKSRWTGTIKRGLGGRTIAEVPEGEFEALILDLAAEVGVRKVEGGLDGLLPYLQRVQKTNLDPNSLPCVVRGFARPLSIDTVEGEIARLAGRAADGSPEHVGALVAQVLDLPKHDEAARLAAMEGVDLAQLRDDLRGLVAWQRTQISVGGVGAESQIRGINTTQGRVGLHLARLLHEGYAAAAAWEQTAGEHAEAEPMGEITEKVRAAVAGDILFVVVFDDGSIGVVGGPGANTYDMTVVSKVYEPGGDDEYNFAQADDAPMGGNHHIIDLAGNDTYEATTGFAGPGV</sequence>
<proteinExistence type="predicted"/>
<dbReference type="AlphaFoldDB" id="A0A3B1DVY1"/>